<evidence type="ECO:0000313" key="2">
    <source>
        <dbReference type="Proteomes" id="UP000663853"/>
    </source>
</evidence>
<accession>A0A8H3HD42</accession>
<name>A0A8H3HD42_9AGAM</name>
<gene>
    <name evidence="1" type="ORF">RDB_LOCUS108939</name>
</gene>
<organism evidence="1 2">
    <name type="scientific">Rhizoctonia solani</name>
    <dbReference type="NCBI Taxonomy" id="456999"/>
    <lineage>
        <taxon>Eukaryota</taxon>
        <taxon>Fungi</taxon>
        <taxon>Dikarya</taxon>
        <taxon>Basidiomycota</taxon>
        <taxon>Agaricomycotina</taxon>
        <taxon>Agaricomycetes</taxon>
        <taxon>Cantharellales</taxon>
        <taxon>Ceratobasidiaceae</taxon>
        <taxon>Rhizoctonia</taxon>
    </lineage>
</organism>
<reference evidence="1" key="1">
    <citation type="submission" date="2021-01" db="EMBL/GenBank/DDBJ databases">
        <authorList>
            <person name="Kaushik A."/>
        </authorList>
    </citation>
    <scope>NUCLEOTIDE SEQUENCE</scope>
    <source>
        <strain evidence="1">AG6-10EEA</strain>
    </source>
</reference>
<dbReference type="Proteomes" id="UP000663853">
    <property type="component" value="Unassembled WGS sequence"/>
</dbReference>
<dbReference type="EMBL" id="CAJMXA010003487">
    <property type="protein sequence ID" value="CAE6497937.1"/>
    <property type="molecule type" value="Genomic_DNA"/>
</dbReference>
<proteinExistence type="predicted"/>
<evidence type="ECO:0000313" key="1">
    <source>
        <dbReference type="EMBL" id="CAE6497937.1"/>
    </source>
</evidence>
<protein>
    <submittedName>
        <fullName evidence="1">Uncharacterized protein</fullName>
    </submittedName>
</protein>
<comment type="caution">
    <text evidence="1">The sequence shown here is derived from an EMBL/GenBank/DDBJ whole genome shotgun (WGS) entry which is preliminary data.</text>
</comment>
<dbReference type="AlphaFoldDB" id="A0A8H3HD42"/>
<sequence>MVQDDQGDRPQLVHKQRIHPLSRLDRHLFHLRIKRRNQRNNDQAIADAHRFVTRNYRSGDQVILLAEPHHGDHVTKPMEILARHLHDGTTPSEPSKAQLGGGNNALGQEIPIHAVAVLGWCGSVESVILFQDELKSRFPPEIEHIICCGTMGFRYSCWSTLFDSDGSMISREISTYDVGFVHVCHIHTTKDVVYYKPQYLPNWERQQPAWTKVLDSPPSGILENLPLSAQPAGIYQQELSKYKYPDRFDGSDRLVWKSFRH</sequence>